<evidence type="ECO:0000256" key="6">
    <source>
        <dbReference type="ARBA" id="ARBA00022792"/>
    </source>
</evidence>
<evidence type="ECO:0000256" key="3">
    <source>
        <dbReference type="ARBA" id="ARBA00022448"/>
    </source>
</evidence>
<accession>A0A7S0NXF9</accession>
<evidence type="ECO:0000256" key="10">
    <source>
        <dbReference type="PROSITE-ProRule" id="PRU00282"/>
    </source>
</evidence>
<keyword evidence="8" id="KW-0496">Mitochondrion</keyword>
<dbReference type="Pfam" id="PF00153">
    <property type="entry name" value="Mito_carr"/>
    <property type="match status" value="1"/>
</dbReference>
<keyword evidence="4 10" id="KW-0812">Transmembrane</keyword>
<dbReference type="InterPro" id="IPR044677">
    <property type="entry name" value="SLC25A3/Pic2/Mir1-like"/>
</dbReference>
<dbReference type="PANTHER" id="PTHR45671:SF12">
    <property type="entry name" value="MITOCHONDRIAL PHOSPHATE CARRIER PROTEIN"/>
    <property type="match status" value="1"/>
</dbReference>
<feature type="repeat" description="Solcar" evidence="10">
    <location>
        <begin position="101"/>
        <end position="186"/>
    </location>
</feature>
<comment type="similarity">
    <text evidence="2 11">Belongs to the mitochondrial carrier (TC 2.A.29) family.</text>
</comment>
<evidence type="ECO:0000256" key="5">
    <source>
        <dbReference type="ARBA" id="ARBA00022737"/>
    </source>
</evidence>
<gene>
    <name evidence="12" type="ORF">CLEP1334_LOCUS14169</name>
</gene>
<organism evidence="12">
    <name type="scientific">Calcidiscus leptoporus</name>
    <dbReference type="NCBI Taxonomy" id="127549"/>
    <lineage>
        <taxon>Eukaryota</taxon>
        <taxon>Haptista</taxon>
        <taxon>Haptophyta</taxon>
        <taxon>Prymnesiophyceae</taxon>
        <taxon>Coccolithales</taxon>
        <taxon>Calcidiscaceae</taxon>
        <taxon>Calcidiscus</taxon>
    </lineage>
</organism>
<keyword evidence="3 11" id="KW-0813">Transport</keyword>
<comment type="subcellular location">
    <subcellularLocation>
        <location evidence="1">Mitochondrion inner membrane</location>
        <topology evidence="1">Multi-pass membrane protein</topology>
    </subcellularLocation>
</comment>
<dbReference type="Gene3D" id="1.50.40.10">
    <property type="entry name" value="Mitochondrial carrier domain"/>
    <property type="match status" value="1"/>
</dbReference>
<dbReference type="GO" id="GO:1990547">
    <property type="term" value="P:mitochondrial phosphate ion transmembrane transport"/>
    <property type="evidence" value="ECO:0007669"/>
    <property type="project" value="InterPro"/>
</dbReference>
<keyword evidence="9 10" id="KW-0472">Membrane</keyword>
<dbReference type="InterPro" id="IPR018108">
    <property type="entry name" value="MCP_transmembrane"/>
</dbReference>
<sequence>MAELASGGGKSTAHPLARHADLDGDLGSDVGGGGSPLATNAYDAGVLTGLGALYAEGGVGLLYSALLPMLLRELPFTLAKFFVFDATTDVISSSLPALQEYGGAAALLAGVIAGVVSGLLTTPADTLVTRLSEARARGEEASLLETARNTLATEPASLFSGLAPRCVLFGATIGGQYLLYDFWTRLFRVSPDDLNLVLDIFADRVSFYGT</sequence>
<evidence type="ECO:0000313" key="12">
    <source>
        <dbReference type="EMBL" id="CAD8538886.1"/>
    </source>
</evidence>
<dbReference type="PANTHER" id="PTHR45671">
    <property type="entry name" value="SOLUTE CARRIER FAMILY 25 (MITOCHONDRIAL CARRIER PHOSPHATE CARRIER), MEMBER 3, LIKE-RELATED-RELATED"/>
    <property type="match status" value="1"/>
</dbReference>
<evidence type="ECO:0008006" key="13">
    <source>
        <dbReference type="Google" id="ProtNLM"/>
    </source>
</evidence>
<dbReference type="EMBL" id="HBER01028155">
    <property type="protein sequence ID" value="CAD8538886.1"/>
    <property type="molecule type" value="Transcribed_RNA"/>
</dbReference>
<evidence type="ECO:0000256" key="7">
    <source>
        <dbReference type="ARBA" id="ARBA00022989"/>
    </source>
</evidence>
<evidence type="ECO:0000256" key="11">
    <source>
        <dbReference type="RuleBase" id="RU000488"/>
    </source>
</evidence>
<reference evidence="12" key="1">
    <citation type="submission" date="2021-01" db="EMBL/GenBank/DDBJ databases">
        <authorList>
            <person name="Corre E."/>
            <person name="Pelletier E."/>
            <person name="Niang G."/>
            <person name="Scheremetjew M."/>
            <person name="Finn R."/>
            <person name="Kale V."/>
            <person name="Holt S."/>
            <person name="Cochrane G."/>
            <person name="Meng A."/>
            <person name="Brown T."/>
            <person name="Cohen L."/>
        </authorList>
    </citation>
    <scope>NUCLEOTIDE SEQUENCE</scope>
    <source>
        <strain evidence="12">RCC1130</strain>
    </source>
</reference>
<evidence type="ECO:0000256" key="2">
    <source>
        <dbReference type="ARBA" id="ARBA00006375"/>
    </source>
</evidence>
<proteinExistence type="inferred from homology"/>
<evidence type="ECO:0000256" key="8">
    <source>
        <dbReference type="ARBA" id="ARBA00023128"/>
    </source>
</evidence>
<keyword evidence="7" id="KW-1133">Transmembrane helix</keyword>
<dbReference type="SUPFAM" id="SSF103506">
    <property type="entry name" value="Mitochondrial carrier"/>
    <property type="match status" value="1"/>
</dbReference>
<name>A0A7S0NXF9_9EUKA</name>
<keyword evidence="6" id="KW-0999">Mitochondrion inner membrane</keyword>
<dbReference type="GO" id="GO:0005743">
    <property type="term" value="C:mitochondrial inner membrane"/>
    <property type="evidence" value="ECO:0007669"/>
    <property type="project" value="UniProtKB-SubCell"/>
</dbReference>
<dbReference type="PROSITE" id="PS50920">
    <property type="entry name" value="SOLCAR"/>
    <property type="match status" value="1"/>
</dbReference>
<keyword evidence="5" id="KW-0677">Repeat</keyword>
<evidence type="ECO:0000256" key="1">
    <source>
        <dbReference type="ARBA" id="ARBA00004448"/>
    </source>
</evidence>
<dbReference type="InterPro" id="IPR023395">
    <property type="entry name" value="MCP_dom_sf"/>
</dbReference>
<evidence type="ECO:0000256" key="4">
    <source>
        <dbReference type="ARBA" id="ARBA00022692"/>
    </source>
</evidence>
<dbReference type="AlphaFoldDB" id="A0A7S0NXF9"/>
<evidence type="ECO:0000256" key="9">
    <source>
        <dbReference type="ARBA" id="ARBA00023136"/>
    </source>
</evidence>
<dbReference type="GO" id="GO:0005315">
    <property type="term" value="F:phosphate transmembrane transporter activity"/>
    <property type="evidence" value="ECO:0007669"/>
    <property type="project" value="InterPro"/>
</dbReference>
<protein>
    <recommendedName>
        <fullName evidence="13">ADP,ATP carrier protein</fullName>
    </recommendedName>
</protein>